<evidence type="ECO:0000313" key="3">
    <source>
        <dbReference type="EMBL" id="KAL2083005.1"/>
    </source>
</evidence>
<dbReference type="InterPro" id="IPR051498">
    <property type="entry name" value="Phosducin-like_chap/apop_reg"/>
</dbReference>
<accession>A0ABD1J8U8</accession>
<comment type="similarity">
    <text evidence="1">Belongs to the phosducin family.</text>
</comment>
<reference evidence="3 4" key="1">
    <citation type="submission" date="2024-09" db="EMBL/GenBank/DDBJ databases">
        <title>A chromosome-level genome assembly of Gray's grenadier anchovy, Coilia grayii.</title>
        <authorList>
            <person name="Fu Z."/>
        </authorList>
    </citation>
    <scope>NUCLEOTIDE SEQUENCE [LARGE SCALE GENOMIC DNA]</scope>
    <source>
        <strain evidence="3">G4</strain>
        <tissue evidence="3">Muscle</tissue>
    </source>
</reference>
<evidence type="ECO:0000313" key="4">
    <source>
        <dbReference type="Proteomes" id="UP001591681"/>
    </source>
</evidence>
<sequence length="198" mass="23619">MFSEGPVYRLEDLDPVNDNLDGTKAVEEDYTRAEEFYYYDEEEDAYYEDEYYDEEDDNYEDEDIDYKYRHCQVWQPKRKKGERFGQLREITGEEYVKEVTHAGRGVRVVLFLYRPGIPSCFLMNHHFSNLAPKFPDTKFLRILDSSCIPNYPEKHLPTVFIYENGCLRNRMMGEKECGGRYVLEEELKWLLCFVGAID</sequence>
<dbReference type="Proteomes" id="UP001591681">
    <property type="component" value="Unassembled WGS sequence"/>
</dbReference>
<dbReference type="PANTHER" id="PTHR45809">
    <property type="entry name" value="VIRAL IAP-ASSOCIATED FACTOR HOMOLOG"/>
    <property type="match status" value="1"/>
</dbReference>
<gene>
    <name evidence="3" type="ORF">ACEWY4_020778</name>
</gene>
<feature type="domain" description="Phosducin" evidence="2">
    <location>
        <begin position="56"/>
        <end position="168"/>
    </location>
</feature>
<dbReference type="EMBL" id="JBHFQA010000018">
    <property type="protein sequence ID" value="KAL2083005.1"/>
    <property type="molecule type" value="Genomic_DNA"/>
</dbReference>
<dbReference type="PANTHER" id="PTHR45809:SF1">
    <property type="entry name" value="PHOSDUCIN-LIKE PROTEIN 2"/>
    <property type="match status" value="1"/>
</dbReference>
<comment type="caution">
    <text evidence="3">The sequence shown here is derived from an EMBL/GenBank/DDBJ whole genome shotgun (WGS) entry which is preliminary data.</text>
</comment>
<dbReference type="InterPro" id="IPR024253">
    <property type="entry name" value="Phosducin_thioredoxin-like_dom"/>
</dbReference>
<keyword evidence="4" id="KW-1185">Reference proteome</keyword>
<organism evidence="3 4">
    <name type="scientific">Coilia grayii</name>
    <name type="common">Gray's grenadier anchovy</name>
    <dbReference type="NCBI Taxonomy" id="363190"/>
    <lineage>
        <taxon>Eukaryota</taxon>
        <taxon>Metazoa</taxon>
        <taxon>Chordata</taxon>
        <taxon>Craniata</taxon>
        <taxon>Vertebrata</taxon>
        <taxon>Euteleostomi</taxon>
        <taxon>Actinopterygii</taxon>
        <taxon>Neopterygii</taxon>
        <taxon>Teleostei</taxon>
        <taxon>Clupei</taxon>
        <taxon>Clupeiformes</taxon>
        <taxon>Clupeoidei</taxon>
        <taxon>Engraulidae</taxon>
        <taxon>Coilinae</taxon>
        <taxon>Coilia</taxon>
    </lineage>
</organism>
<dbReference type="AlphaFoldDB" id="A0ABD1J8U8"/>
<proteinExistence type="inferred from homology"/>
<dbReference type="SUPFAM" id="SSF52833">
    <property type="entry name" value="Thioredoxin-like"/>
    <property type="match status" value="1"/>
</dbReference>
<dbReference type="InterPro" id="IPR036249">
    <property type="entry name" value="Thioredoxin-like_sf"/>
</dbReference>
<dbReference type="Pfam" id="PF02114">
    <property type="entry name" value="Phosducin"/>
    <property type="match status" value="1"/>
</dbReference>
<protein>
    <recommendedName>
        <fullName evidence="2">Phosducin domain-containing protein</fullName>
    </recommendedName>
</protein>
<dbReference type="Gene3D" id="3.40.30.10">
    <property type="entry name" value="Glutaredoxin"/>
    <property type="match status" value="1"/>
</dbReference>
<evidence type="ECO:0000259" key="2">
    <source>
        <dbReference type="Pfam" id="PF02114"/>
    </source>
</evidence>
<evidence type="ECO:0000256" key="1">
    <source>
        <dbReference type="ARBA" id="ARBA00009686"/>
    </source>
</evidence>
<name>A0ABD1J8U8_9TELE</name>